<dbReference type="Proteomes" id="UP000252204">
    <property type="component" value="Unassembled WGS sequence"/>
</dbReference>
<organism evidence="2 3">
    <name type="scientific">Vreelandella sulfidaeris</name>
    <dbReference type="NCBI Taxonomy" id="115553"/>
    <lineage>
        <taxon>Bacteria</taxon>
        <taxon>Pseudomonadati</taxon>
        <taxon>Pseudomonadota</taxon>
        <taxon>Gammaproteobacteria</taxon>
        <taxon>Oceanospirillales</taxon>
        <taxon>Halomonadaceae</taxon>
        <taxon>Vreelandella</taxon>
    </lineage>
</organism>
<dbReference type="Pfam" id="PF04961">
    <property type="entry name" value="FTCD_C"/>
    <property type="match status" value="1"/>
</dbReference>
<dbReference type="SUPFAM" id="SSF101262">
    <property type="entry name" value="Methenyltetrahydrofolate cyclohydrolase-like"/>
    <property type="match status" value="1"/>
</dbReference>
<sequence>MLNNPVPLWEHSLGDFRDTVAREPMPGCGAVAVVSADLGLALVLKGLHLSQDHNATAPRQALIDKGASLKQRLAPLAQEDVAAFEAFMAAVGRDKEDEGRNSAIHAAAETAVEVPLKTAQLCEAALAMTQQAGEHIEHQFVSDALAGARLIHAALHSALLNIDANAGQLGSVTARDRARLSRDGLAQRADALLTTITDSAGGPGRVSGSESASRG</sequence>
<name>A0A365TUQ6_9GAMM</name>
<reference evidence="3" key="1">
    <citation type="submission" date="2018-06" db="EMBL/GenBank/DDBJ databases">
        <title>Whole genome sequencing of four bacterial strains from South Shetland trench revealing bio-synthetic gene clusters.</title>
        <authorList>
            <person name="Abdel-Mageed W.M."/>
            <person name="Lehri B."/>
            <person name="Jarmusch S."/>
            <person name="Miranda K."/>
            <person name="Goodfellow M."/>
            <person name="Jaspars M."/>
            <person name="Karlyshev A.V."/>
        </authorList>
    </citation>
    <scope>NUCLEOTIDE SEQUENCE [LARGE SCALE GENOMIC DNA]</scope>
    <source>
        <strain evidence="3">SST4</strain>
    </source>
</reference>
<dbReference type="OrthoDB" id="7030912at2"/>
<feature type="domain" description="Cyclodeaminase/cyclohydrolase" evidence="1">
    <location>
        <begin position="16"/>
        <end position="169"/>
    </location>
</feature>
<dbReference type="AlphaFoldDB" id="A0A365TUQ6"/>
<accession>A0A365TUQ6</accession>
<evidence type="ECO:0000313" key="2">
    <source>
        <dbReference type="EMBL" id="RBI69781.1"/>
    </source>
</evidence>
<evidence type="ECO:0000259" key="1">
    <source>
        <dbReference type="Pfam" id="PF04961"/>
    </source>
</evidence>
<gene>
    <name evidence="2" type="ORF">DQ400_02730</name>
</gene>
<dbReference type="EMBL" id="QNTU01000001">
    <property type="protein sequence ID" value="RBI69781.1"/>
    <property type="molecule type" value="Genomic_DNA"/>
</dbReference>
<dbReference type="InterPro" id="IPR036178">
    <property type="entry name" value="Formintransfe-cycloase-like_sf"/>
</dbReference>
<comment type="caution">
    <text evidence="2">The sequence shown here is derived from an EMBL/GenBank/DDBJ whole genome shotgun (WGS) entry which is preliminary data.</text>
</comment>
<keyword evidence="3" id="KW-1185">Reference proteome</keyword>
<dbReference type="InterPro" id="IPR007044">
    <property type="entry name" value="Cyclodeamin/CycHdrlase"/>
</dbReference>
<evidence type="ECO:0000313" key="3">
    <source>
        <dbReference type="Proteomes" id="UP000252204"/>
    </source>
</evidence>
<proteinExistence type="predicted"/>
<protein>
    <recommendedName>
        <fullName evidence="1">Cyclodeaminase/cyclohydrolase domain-containing protein</fullName>
    </recommendedName>
</protein>
<dbReference type="GO" id="GO:0003824">
    <property type="term" value="F:catalytic activity"/>
    <property type="evidence" value="ECO:0007669"/>
    <property type="project" value="InterPro"/>
</dbReference>
<dbReference type="Gene3D" id="1.20.120.680">
    <property type="entry name" value="Formiminotetrahydrofolate cyclodeaminase monomer, up-and-down helical bundle"/>
    <property type="match status" value="1"/>
</dbReference>